<keyword evidence="3" id="KW-1185">Reference proteome</keyword>
<proteinExistence type="predicted"/>
<feature type="region of interest" description="Disordered" evidence="1">
    <location>
        <begin position="57"/>
        <end position="95"/>
    </location>
</feature>
<dbReference type="Proteomes" id="UP001521785">
    <property type="component" value="Unassembled WGS sequence"/>
</dbReference>
<name>A0ABR3QUV8_9PLEO</name>
<feature type="region of interest" description="Disordered" evidence="1">
    <location>
        <begin position="1"/>
        <end position="21"/>
    </location>
</feature>
<evidence type="ECO:0000313" key="3">
    <source>
        <dbReference type="Proteomes" id="UP001521785"/>
    </source>
</evidence>
<evidence type="ECO:0000256" key="1">
    <source>
        <dbReference type="SAM" id="MobiDB-lite"/>
    </source>
</evidence>
<sequence>MASLAPANTPPRNVFTGNDTARCPQRGRPGRAAAFVLGAGDAVAEVGLQSISLASNDGEECGDEGEMSPRFLNPRTAPLPPAVKDGRRGMGGRRHSGVSCVLEEEPGRMVLWEIVARVQERVREEMEMERERDNVGADKELDFGYNTVKKRRQRRNLVKTKAFHVLKHVTVEV</sequence>
<comment type="caution">
    <text evidence="2">The sequence shown here is derived from an EMBL/GenBank/DDBJ whole genome shotgun (WGS) entry which is preliminary data.</text>
</comment>
<organism evidence="2 3">
    <name type="scientific">Paraconiothyrium brasiliense</name>
    <dbReference type="NCBI Taxonomy" id="300254"/>
    <lineage>
        <taxon>Eukaryota</taxon>
        <taxon>Fungi</taxon>
        <taxon>Dikarya</taxon>
        <taxon>Ascomycota</taxon>
        <taxon>Pezizomycotina</taxon>
        <taxon>Dothideomycetes</taxon>
        <taxon>Pleosporomycetidae</taxon>
        <taxon>Pleosporales</taxon>
        <taxon>Massarineae</taxon>
        <taxon>Didymosphaeriaceae</taxon>
        <taxon>Paraconiothyrium</taxon>
    </lineage>
</organism>
<dbReference type="EMBL" id="JAKJXO020000015">
    <property type="protein sequence ID" value="KAL1595937.1"/>
    <property type="molecule type" value="Genomic_DNA"/>
</dbReference>
<protein>
    <submittedName>
        <fullName evidence="2">Uncharacterized protein</fullName>
    </submittedName>
</protein>
<reference evidence="2 3" key="1">
    <citation type="submission" date="2024-02" db="EMBL/GenBank/DDBJ databases">
        <title>De novo assembly and annotation of 12 fungi associated with fruit tree decline syndrome in Ontario, Canada.</title>
        <authorList>
            <person name="Sulman M."/>
            <person name="Ellouze W."/>
            <person name="Ilyukhin E."/>
        </authorList>
    </citation>
    <scope>NUCLEOTIDE SEQUENCE [LARGE SCALE GENOMIC DNA]</scope>
    <source>
        <strain evidence="2 3">M42-189</strain>
    </source>
</reference>
<evidence type="ECO:0000313" key="2">
    <source>
        <dbReference type="EMBL" id="KAL1595937.1"/>
    </source>
</evidence>
<gene>
    <name evidence="2" type="ORF">SLS60_009627</name>
</gene>
<feature type="compositionally biased region" description="Acidic residues" evidence="1">
    <location>
        <begin position="57"/>
        <end position="66"/>
    </location>
</feature>
<accession>A0ABR3QUV8</accession>